<gene>
    <name evidence="3" type="ORF">B0T14DRAFT_567779</name>
</gene>
<reference evidence="3" key="1">
    <citation type="submission" date="2023-06" db="EMBL/GenBank/DDBJ databases">
        <title>Genome-scale phylogeny and comparative genomics of the fungal order Sordariales.</title>
        <authorList>
            <consortium name="Lawrence Berkeley National Laboratory"/>
            <person name="Hensen N."/>
            <person name="Bonometti L."/>
            <person name="Westerberg I."/>
            <person name="Brannstrom I.O."/>
            <person name="Guillou S."/>
            <person name="Cros-Aarteil S."/>
            <person name="Calhoun S."/>
            <person name="Haridas S."/>
            <person name="Kuo A."/>
            <person name="Mondo S."/>
            <person name="Pangilinan J."/>
            <person name="Riley R."/>
            <person name="Labutti K."/>
            <person name="Andreopoulos B."/>
            <person name="Lipzen A."/>
            <person name="Chen C."/>
            <person name="Yanf M."/>
            <person name="Daum C."/>
            <person name="Ng V."/>
            <person name="Clum A."/>
            <person name="Steindorff A."/>
            <person name="Ohm R."/>
            <person name="Martin F."/>
            <person name="Silar P."/>
            <person name="Natvig D."/>
            <person name="Lalanne C."/>
            <person name="Gautier V."/>
            <person name="Ament-Velasquez S.L."/>
            <person name="Kruys A."/>
            <person name="Hutchinson M.I."/>
            <person name="Powell A.J."/>
            <person name="Barry K."/>
            <person name="Miller A.N."/>
            <person name="Grigoriev I.V."/>
            <person name="Debuchy R."/>
            <person name="Gladieux P."/>
            <person name="Thoren M.H."/>
            <person name="Johannesson H."/>
        </authorList>
    </citation>
    <scope>NUCLEOTIDE SEQUENCE</scope>
    <source>
        <strain evidence="3">CBS 606.72</strain>
    </source>
</reference>
<feature type="region of interest" description="Disordered" evidence="1">
    <location>
        <begin position="65"/>
        <end position="91"/>
    </location>
</feature>
<feature type="signal peptide" evidence="2">
    <location>
        <begin position="1"/>
        <end position="19"/>
    </location>
</feature>
<name>A0AA39WIW2_9PEZI</name>
<comment type="caution">
    <text evidence="3">The sequence shown here is derived from an EMBL/GenBank/DDBJ whole genome shotgun (WGS) entry which is preliminary data.</text>
</comment>
<protein>
    <submittedName>
        <fullName evidence="3">Uncharacterized protein</fullName>
    </submittedName>
</protein>
<sequence length="91" mass="9858">MHLKTIASFLCAFSLTASALPAPAPTDEAALAAERRAPVEKDIPVAEGWNFDICMKKRAEMQARAEAGHPPADDDLWNFKWTGCPPPPIKG</sequence>
<keyword evidence="2" id="KW-0732">Signal</keyword>
<feature type="chain" id="PRO_5041450943" evidence="2">
    <location>
        <begin position="20"/>
        <end position="91"/>
    </location>
</feature>
<dbReference type="EMBL" id="JAULSU010000005">
    <property type="protein sequence ID" value="KAK0616155.1"/>
    <property type="molecule type" value="Genomic_DNA"/>
</dbReference>
<organism evidence="3 4">
    <name type="scientific">Immersiella caudata</name>
    <dbReference type="NCBI Taxonomy" id="314043"/>
    <lineage>
        <taxon>Eukaryota</taxon>
        <taxon>Fungi</taxon>
        <taxon>Dikarya</taxon>
        <taxon>Ascomycota</taxon>
        <taxon>Pezizomycotina</taxon>
        <taxon>Sordariomycetes</taxon>
        <taxon>Sordariomycetidae</taxon>
        <taxon>Sordariales</taxon>
        <taxon>Lasiosphaeriaceae</taxon>
        <taxon>Immersiella</taxon>
    </lineage>
</organism>
<keyword evidence="4" id="KW-1185">Reference proteome</keyword>
<evidence type="ECO:0000256" key="1">
    <source>
        <dbReference type="SAM" id="MobiDB-lite"/>
    </source>
</evidence>
<dbReference type="Proteomes" id="UP001175000">
    <property type="component" value="Unassembled WGS sequence"/>
</dbReference>
<dbReference type="AlphaFoldDB" id="A0AA39WIW2"/>
<proteinExistence type="predicted"/>
<evidence type="ECO:0000313" key="4">
    <source>
        <dbReference type="Proteomes" id="UP001175000"/>
    </source>
</evidence>
<evidence type="ECO:0000313" key="3">
    <source>
        <dbReference type="EMBL" id="KAK0616155.1"/>
    </source>
</evidence>
<accession>A0AA39WIW2</accession>
<evidence type="ECO:0000256" key="2">
    <source>
        <dbReference type="SAM" id="SignalP"/>
    </source>
</evidence>